<dbReference type="AlphaFoldDB" id="A0A6A6VYG6"/>
<accession>A0A6A6VYG6</accession>
<feature type="region of interest" description="Disordered" evidence="1">
    <location>
        <begin position="278"/>
        <end position="393"/>
    </location>
</feature>
<keyword evidence="3" id="KW-1185">Reference proteome</keyword>
<dbReference type="OrthoDB" id="3946172at2759"/>
<feature type="compositionally biased region" description="Polar residues" evidence="1">
    <location>
        <begin position="298"/>
        <end position="314"/>
    </location>
</feature>
<evidence type="ECO:0000313" key="2">
    <source>
        <dbReference type="EMBL" id="KAF2754866.1"/>
    </source>
</evidence>
<feature type="compositionally biased region" description="Low complexity" evidence="1">
    <location>
        <begin position="284"/>
        <end position="297"/>
    </location>
</feature>
<proteinExistence type="predicted"/>
<organism evidence="2 3">
    <name type="scientific">Pseudovirgaria hyperparasitica</name>
    <dbReference type="NCBI Taxonomy" id="470096"/>
    <lineage>
        <taxon>Eukaryota</taxon>
        <taxon>Fungi</taxon>
        <taxon>Dikarya</taxon>
        <taxon>Ascomycota</taxon>
        <taxon>Pezizomycotina</taxon>
        <taxon>Dothideomycetes</taxon>
        <taxon>Dothideomycetes incertae sedis</taxon>
        <taxon>Acrospermales</taxon>
        <taxon>Acrospermaceae</taxon>
        <taxon>Pseudovirgaria</taxon>
    </lineage>
</organism>
<reference evidence="2" key="1">
    <citation type="journal article" date="2020" name="Stud. Mycol.">
        <title>101 Dothideomycetes genomes: a test case for predicting lifestyles and emergence of pathogens.</title>
        <authorList>
            <person name="Haridas S."/>
            <person name="Albert R."/>
            <person name="Binder M."/>
            <person name="Bloem J."/>
            <person name="Labutti K."/>
            <person name="Salamov A."/>
            <person name="Andreopoulos B."/>
            <person name="Baker S."/>
            <person name="Barry K."/>
            <person name="Bills G."/>
            <person name="Bluhm B."/>
            <person name="Cannon C."/>
            <person name="Castanera R."/>
            <person name="Culley D."/>
            <person name="Daum C."/>
            <person name="Ezra D."/>
            <person name="Gonzalez J."/>
            <person name="Henrissat B."/>
            <person name="Kuo A."/>
            <person name="Liang C."/>
            <person name="Lipzen A."/>
            <person name="Lutzoni F."/>
            <person name="Magnuson J."/>
            <person name="Mondo S."/>
            <person name="Nolan M."/>
            <person name="Ohm R."/>
            <person name="Pangilinan J."/>
            <person name="Park H.-J."/>
            <person name="Ramirez L."/>
            <person name="Alfaro M."/>
            <person name="Sun H."/>
            <person name="Tritt A."/>
            <person name="Yoshinaga Y."/>
            <person name="Zwiers L.-H."/>
            <person name="Turgeon B."/>
            <person name="Goodwin S."/>
            <person name="Spatafora J."/>
            <person name="Crous P."/>
            <person name="Grigoriev I."/>
        </authorList>
    </citation>
    <scope>NUCLEOTIDE SEQUENCE</scope>
    <source>
        <strain evidence="2">CBS 121739</strain>
    </source>
</reference>
<gene>
    <name evidence="2" type="ORF">EJ05DRAFT_136645</name>
</gene>
<dbReference type="GeneID" id="54480246"/>
<dbReference type="Proteomes" id="UP000799437">
    <property type="component" value="Unassembled WGS sequence"/>
</dbReference>
<feature type="compositionally biased region" description="Basic and acidic residues" evidence="1">
    <location>
        <begin position="370"/>
        <end position="386"/>
    </location>
</feature>
<protein>
    <submittedName>
        <fullName evidence="2">Uncharacterized protein</fullName>
    </submittedName>
</protein>
<feature type="region of interest" description="Disordered" evidence="1">
    <location>
        <begin position="1"/>
        <end position="43"/>
    </location>
</feature>
<dbReference type="RefSeq" id="XP_033597317.1">
    <property type="nucleotide sequence ID" value="XM_033739192.1"/>
</dbReference>
<evidence type="ECO:0000313" key="3">
    <source>
        <dbReference type="Proteomes" id="UP000799437"/>
    </source>
</evidence>
<sequence length="393" mass="44391">MALLDARTNPPHAGLAPFETLANRSSSPPPPYQSRESTGPEPDYQYLFGLVAGSNQDEPPELEIDEDEWEARAMVLERSTPRKQFMQQVKKIHEQIIKQRTIETIRRPTHRIDDTQDLIINAENIVRARWVEQKIWKSSWGPAWPPSARSGWRQDILHSRKGPWVPERARWGHEVELDGEDKPDREEVDIDASRPLYQFKFQVGAEQKWIQDEALSLRGTSLTASDLEQKAYETIKAEWTELEIWNPDWSEYPGMSWMHADQLDTTWGIIQPPVPLVETSSASTTKHPPTTETEPTTIDPNSIRDSVDSASGPSDGSGHPKVDAGTDKVQPAAASRSGPQSKAEGKGKRGPRKRSREGEHLPTVAQISESRIEHDQESRSENDRGLILKSVLM</sequence>
<name>A0A6A6VYG6_9PEZI</name>
<dbReference type="EMBL" id="ML996579">
    <property type="protein sequence ID" value="KAF2754866.1"/>
    <property type="molecule type" value="Genomic_DNA"/>
</dbReference>
<evidence type="ECO:0000256" key="1">
    <source>
        <dbReference type="SAM" id="MobiDB-lite"/>
    </source>
</evidence>